<organism evidence="1">
    <name type="scientific">Rhizophora mucronata</name>
    <name type="common">Asiatic mangrove</name>
    <dbReference type="NCBI Taxonomy" id="61149"/>
    <lineage>
        <taxon>Eukaryota</taxon>
        <taxon>Viridiplantae</taxon>
        <taxon>Streptophyta</taxon>
        <taxon>Embryophyta</taxon>
        <taxon>Tracheophyta</taxon>
        <taxon>Spermatophyta</taxon>
        <taxon>Magnoliopsida</taxon>
        <taxon>eudicotyledons</taxon>
        <taxon>Gunneridae</taxon>
        <taxon>Pentapetalae</taxon>
        <taxon>rosids</taxon>
        <taxon>fabids</taxon>
        <taxon>Malpighiales</taxon>
        <taxon>Rhizophoraceae</taxon>
        <taxon>Rhizophora</taxon>
    </lineage>
</organism>
<name>A0A2P2J1I4_RHIMU</name>
<accession>A0A2P2J1I4</accession>
<sequence length="60" mass="6564">MNLSGSWNGMKHTGKLSYLCSITSIHPMLGNRLGASPEHLLNSSLFPARTRIVTRSGRLP</sequence>
<evidence type="ECO:0000313" key="1">
    <source>
        <dbReference type="EMBL" id="MBW87345.1"/>
    </source>
</evidence>
<protein>
    <submittedName>
        <fullName evidence="1">Leucine-rich repeat-containing protein</fullName>
    </submittedName>
</protein>
<reference evidence="1" key="1">
    <citation type="submission" date="2018-02" db="EMBL/GenBank/DDBJ databases">
        <title>Rhizophora mucronata_Transcriptome.</title>
        <authorList>
            <person name="Meera S.P."/>
            <person name="Sreeshan A."/>
            <person name="Augustine A."/>
        </authorList>
    </citation>
    <scope>NUCLEOTIDE SEQUENCE</scope>
    <source>
        <tissue evidence="1">Leaf</tissue>
    </source>
</reference>
<proteinExistence type="predicted"/>
<dbReference type="AlphaFoldDB" id="A0A2P2J1I4"/>
<dbReference type="EMBL" id="GGEC01006862">
    <property type="protein sequence ID" value="MBW87345.1"/>
    <property type="molecule type" value="Transcribed_RNA"/>
</dbReference>